<accession>A0A090AI76</accession>
<dbReference type="EMBL" id="AP014633">
    <property type="protein sequence ID" value="BAP54495.1"/>
    <property type="molecule type" value="Genomic_DNA"/>
</dbReference>
<organism evidence="3 4">
    <name type="scientific">Thioploca ingrica</name>
    <dbReference type="NCBI Taxonomy" id="40754"/>
    <lineage>
        <taxon>Bacteria</taxon>
        <taxon>Pseudomonadati</taxon>
        <taxon>Pseudomonadota</taxon>
        <taxon>Gammaproteobacteria</taxon>
        <taxon>Thiotrichales</taxon>
        <taxon>Thiotrichaceae</taxon>
        <taxon>Thioploca</taxon>
    </lineage>
</organism>
<dbReference type="AlphaFoldDB" id="A0A090AI76"/>
<proteinExistence type="predicted"/>
<reference evidence="3 4" key="1">
    <citation type="journal article" date="2014" name="ISME J.">
        <title>Ecophysiology of Thioploca ingrica as revealed by the complete genome sequence supplemented with proteomic evidence.</title>
        <authorList>
            <person name="Kojima H."/>
            <person name="Ogura Y."/>
            <person name="Yamamoto N."/>
            <person name="Togashi T."/>
            <person name="Mori H."/>
            <person name="Watanabe T."/>
            <person name="Nemoto F."/>
            <person name="Kurokawa K."/>
            <person name="Hayashi T."/>
            <person name="Fukui M."/>
        </authorList>
    </citation>
    <scope>NUCLEOTIDE SEQUENCE [LARGE SCALE GENOMIC DNA]</scope>
</reference>
<evidence type="ECO:0000259" key="2">
    <source>
        <dbReference type="Pfam" id="PF09835"/>
    </source>
</evidence>
<evidence type="ECO:0000313" key="3">
    <source>
        <dbReference type="EMBL" id="BAP54495.1"/>
    </source>
</evidence>
<sequence length="185" mass="21401">MKKFFQRYLPPIAQIKSHPSLQFLGKRLHDPNLWHLNRRSVAGGTAIGLFSAFIPIPMQMVLAALLAILFRVNLPLAAALVWITNPITTPPIIYFDYLLGSILLRIPPQQLEFQFSSQWFLATLKPFLLGCMVLSTVSALAGYWLIIWLWRLQVNRLWRARCRKRLQPERTLIKPKKFGKLENLP</sequence>
<gene>
    <name evidence="3" type="ORF">THII_0198</name>
</gene>
<keyword evidence="3" id="KW-0969">Cilium</keyword>
<dbReference type="Proteomes" id="UP000031623">
    <property type="component" value="Chromosome"/>
</dbReference>
<name>A0A090AI76_9GAMM</name>
<keyword evidence="3" id="KW-0282">Flagellum</keyword>
<keyword evidence="1" id="KW-1133">Transmembrane helix</keyword>
<keyword evidence="4" id="KW-1185">Reference proteome</keyword>
<dbReference type="STRING" id="40754.THII_0198"/>
<dbReference type="OrthoDB" id="9786029at2"/>
<dbReference type="InterPro" id="IPR018639">
    <property type="entry name" value="DUF2062"/>
</dbReference>
<keyword evidence="1" id="KW-0812">Transmembrane</keyword>
<protein>
    <submittedName>
        <fullName evidence="3">Flagellar biosynthesis protein FlhF</fullName>
    </submittedName>
</protein>
<evidence type="ECO:0000313" key="4">
    <source>
        <dbReference type="Proteomes" id="UP000031623"/>
    </source>
</evidence>
<keyword evidence="1" id="KW-0472">Membrane</keyword>
<dbReference type="PANTHER" id="PTHR40547:SF1">
    <property type="entry name" value="SLL0298 PROTEIN"/>
    <property type="match status" value="1"/>
</dbReference>
<feature type="transmembrane region" description="Helical" evidence="1">
    <location>
        <begin position="127"/>
        <end position="150"/>
    </location>
</feature>
<dbReference type="HOGENOM" id="CLU_102912_3_0_6"/>
<dbReference type="KEGG" id="tig:THII_0198"/>
<dbReference type="Pfam" id="PF09835">
    <property type="entry name" value="DUF2062"/>
    <property type="match status" value="1"/>
</dbReference>
<keyword evidence="3" id="KW-0966">Cell projection</keyword>
<evidence type="ECO:0000256" key="1">
    <source>
        <dbReference type="SAM" id="Phobius"/>
    </source>
</evidence>
<feature type="domain" description="DUF2062" evidence="2">
    <location>
        <begin position="22"/>
        <end position="159"/>
    </location>
</feature>
<dbReference type="PANTHER" id="PTHR40547">
    <property type="entry name" value="SLL0298 PROTEIN"/>
    <property type="match status" value="1"/>
</dbReference>